<comment type="caution">
    <text evidence="2">The sequence shown here is derived from an EMBL/GenBank/DDBJ whole genome shotgun (WGS) entry which is preliminary data.</text>
</comment>
<dbReference type="Proteomes" id="UP001604277">
    <property type="component" value="Unassembled WGS sequence"/>
</dbReference>
<sequence>MPSQFYAMNGGNGSQSYVKNSPYQRGIVEAAKEIIKEGISKNLDIEKLSLISINTFRIADFGCSTGPNTFVAMQTIVEAISKKFETNLSNSHIPEFQVFFNDQTSNDFNILFASLPPQRQYYAAGVPGSFYDRRFPKASLHFAYSSCTLNWLSEIPKEVMDNLSPAWNKGKILYYGDKRGSVQCLCTSVCKGLWTHS</sequence>
<dbReference type="SUPFAM" id="SSF53335">
    <property type="entry name" value="S-adenosyl-L-methionine-dependent methyltransferases"/>
    <property type="match status" value="1"/>
</dbReference>
<dbReference type="Gene3D" id="3.40.50.150">
    <property type="entry name" value="Vaccinia Virus protein VP39"/>
    <property type="match status" value="1"/>
</dbReference>
<keyword evidence="2" id="KW-0489">Methyltransferase</keyword>
<gene>
    <name evidence="2" type="ORF">Fot_33347</name>
</gene>
<keyword evidence="2" id="KW-0808">Transferase</keyword>
<name>A0ABD1TAD5_9LAMI</name>
<evidence type="ECO:0000256" key="1">
    <source>
        <dbReference type="ARBA" id="ARBA00007967"/>
    </source>
</evidence>
<accession>A0ABD1TAD5</accession>
<proteinExistence type="inferred from homology"/>
<dbReference type="InterPro" id="IPR005299">
    <property type="entry name" value="MeTrfase_7"/>
</dbReference>
<dbReference type="AlphaFoldDB" id="A0ABD1TAD5"/>
<dbReference type="GO" id="GO:0008168">
    <property type="term" value="F:methyltransferase activity"/>
    <property type="evidence" value="ECO:0007669"/>
    <property type="project" value="UniProtKB-KW"/>
</dbReference>
<reference evidence="3" key="1">
    <citation type="submission" date="2024-07" db="EMBL/GenBank/DDBJ databases">
        <title>Two chromosome-level genome assemblies of Korean endemic species Abeliophyllum distichum and Forsythia ovata (Oleaceae).</title>
        <authorList>
            <person name="Jang H."/>
        </authorList>
    </citation>
    <scope>NUCLEOTIDE SEQUENCE [LARGE SCALE GENOMIC DNA]</scope>
</reference>
<dbReference type="Pfam" id="PF03492">
    <property type="entry name" value="Methyltransf_7"/>
    <property type="match status" value="1"/>
</dbReference>
<evidence type="ECO:0000313" key="2">
    <source>
        <dbReference type="EMBL" id="KAL2509700.1"/>
    </source>
</evidence>
<protein>
    <submittedName>
        <fullName evidence="2">S-adenosyl-L-methionine-dependent methyltransferase superfamily protein</fullName>
    </submittedName>
</protein>
<dbReference type="GO" id="GO:0032259">
    <property type="term" value="P:methylation"/>
    <property type="evidence" value="ECO:0007669"/>
    <property type="project" value="UniProtKB-KW"/>
</dbReference>
<evidence type="ECO:0000313" key="3">
    <source>
        <dbReference type="Proteomes" id="UP001604277"/>
    </source>
</evidence>
<dbReference type="InterPro" id="IPR029063">
    <property type="entry name" value="SAM-dependent_MTases_sf"/>
</dbReference>
<dbReference type="PANTHER" id="PTHR31009">
    <property type="entry name" value="S-ADENOSYL-L-METHIONINE:CARBOXYL METHYLTRANSFERASE FAMILY PROTEIN"/>
    <property type="match status" value="1"/>
</dbReference>
<keyword evidence="3" id="KW-1185">Reference proteome</keyword>
<comment type="similarity">
    <text evidence="1">Belongs to the methyltransferase superfamily. Type-7 methyltransferase family.</text>
</comment>
<organism evidence="2 3">
    <name type="scientific">Forsythia ovata</name>
    <dbReference type="NCBI Taxonomy" id="205694"/>
    <lineage>
        <taxon>Eukaryota</taxon>
        <taxon>Viridiplantae</taxon>
        <taxon>Streptophyta</taxon>
        <taxon>Embryophyta</taxon>
        <taxon>Tracheophyta</taxon>
        <taxon>Spermatophyta</taxon>
        <taxon>Magnoliopsida</taxon>
        <taxon>eudicotyledons</taxon>
        <taxon>Gunneridae</taxon>
        <taxon>Pentapetalae</taxon>
        <taxon>asterids</taxon>
        <taxon>lamiids</taxon>
        <taxon>Lamiales</taxon>
        <taxon>Oleaceae</taxon>
        <taxon>Forsythieae</taxon>
        <taxon>Forsythia</taxon>
    </lineage>
</organism>
<dbReference type="EMBL" id="JBFOLJ010000009">
    <property type="protein sequence ID" value="KAL2509700.1"/>
    <property type="molecule type" value="Genomic_DNA"/>
</dbReference>